<name>A0ABD4T449_9CYAN</name>
<dbReference type="EMBL" id="JTHE03000058">
    <property type="protein sequence ID" value="MCM1983201.1"/>
    <property type="molecule type" value="Genomic_DNA"/>
</dbReference>
<dbReference type="PANTHER" id="PTHR30290:SF9">
    <property type="entry name" value="OLIGOPEPTIDE-BINDING PROTEIN APPA"/>
    <property type="match status" value="1"/>
</dbReference>
<dbReference type="PANTHER" id="PTHR30290">
    <property type="entry name" value="PERIPLASMIC BINDING COMPONENT OF ABC TRANSPORTER"/>
    <property type="match status" value="1"/>
</dbReference>
<comment type="caution">
    <text evidence="5">The sequence shown here is derived from an EMBL/GenBank/DDBJ whole genome shotgun (WGS) entry which is preliminary data.</text>
</comment>
<dbReference type="Pfam" id="PF00496">
    <property type="entry name" value="SBP_bac_5"/>
    <property type="match status" value="1"/>
</dbReference>
<gene>
    <name evidence="5" type="ORF">QQ91_0010245</name>
</gene>
<dbReference type="Gene3D" id="3.10.105.10">
    <property type="entry name" value="Dipeptide-binding Protein, Domain 3"/>
    <property type="match status" value="1"/>
</dbReference>
<dbReference type="RefSeq" id="WP_166282097.1">
    <property type="nucleotide sequence ID" value="NZ_JTHE03000058.1"/>
</dbReference>
<dbReference type="PIRSF" id="PIRSF002741">
    <property type="entry name" value="MppA"/>
    <property type="match status" value="1"/>
</dbReference>
<keyword evidence="6" id="KW-1185">Reference proteome</keyword>
<dbReference type="AlphaFoldDB" id="A0ABD4T449"/>
<dbReference type="Proteomes" id="UP000031561">
    <property type="component" value="Unassembled WGS sequence"/>
</dbReference>
<evidence type="ECO:0000256" key="3">
    <source>
        <dbReference type="ARBA" id="ARBA00022729"/>
    </source>
</evidence>
<proteinExistence type="inferred from homology"/>
<evidence type="ECO:0000313" key="6">
    <source>
        <dbReference type="Proteomes" id="UP000031561"/>
    </source>
</evidence>
<evidence type="ECO:0000256" key="1">
    <source>
        <dbReference type="ARBA" id="ARBA00005695"/>
    </source>
</evidence>
<dbReference type="InterPro" id="IPR030678">
    <property type="entry name" value="Peptide/Ni-bd"/>
</dbReference>
<dbReference type="Gene3D" id="3.40.190.10">
    <property type="entry name" value="Periplasmic binding protein-like II"/>
    <property type="match status" value="1"/>
</dbReference>
<dbReference type="CDD" id="cd08500">
    <property type="entry name" value="PBP2_NikA_DppA_OppA_like_4"/>
    <property type="match status" value="1"/>
</dbReference>
<evidence type="ECO:0000256" key="2">
    <source>
        <dbReference type="ARBA" id="ARBA00022448"/>
    </source>
</evidence>
<dbReference type="Gene3D" id="3.90.76.10">
    <property type="entry name" value="Dipeptide-binding Protein, Domain 1"/>
    <property type="match status" value="1"/>
</dbReference>
<keyword evidence="3" id="KW-0732">Signal</keyword>
<feature type="domain" description="Solute-binding protein family 5" evidence="4">
    <location>
        <begin position="77"/>
        <end position="498"/>
    </location>
</feature>
<protein>
    <submittedName>
        <fullName evidence="5">ABC transporter substrate-binding protein</fullName>
    </submittedName>
</protein>
<dbReference type="InterPro" id="IPR000914">
    <property type="entry name" value="SBP_5_dom"/>
</dbReference>
<evidence type="ECO:0000259" key="4">
    <source>
        <dbReference type="Pfam" id="PF00496"/>
    </source>
</evidence>
<dbReference type="SUPFAM" id="SSF53850">
    <property type="entry name" value="Periplasmic binding protein-like II"/>
    <property type="match status" value="1"/>
</dbReference>
<sequence length="605" mass="68107">MNPRRSLGWTGCLALFLLGGLWGCRSWLNTTRPPGSQLVLATLSDPKTFNYALNQEFPNVFLFTYAGLTGQNGATGEIEPALAESWQISEDRTRITFVLRQGLKWSDGTPLTAADVVFTYESIVFNPRIPTDMGDSLRIGPQRQFPTVRQLDDHRVEFTTSEPFAPFLRTTVGPPEGVAILPKHRLSKAVNTLDPNGNPQFISTWGTDTNPQEIVGNGPYVIQHYDPGQRVVFRRNPHYWRRDDQGTPLPYIDRVIWQIMESTDTQLLSFRAQDLDVMGDSRPLRPEYYSLLKAEEKIRNHRMLVGGPWSGTTFLAFNLNQGRTAQGRPLVDPVKSAWFQDRRFRQAIAHGINRPKMLNNLFQGIGVVQNSPISVQSPYYRSPEQGLKAYDYNLETAKSLLQAAGFTPDDQGRLRDRSGNRVRFSLLTNSGNKLREAMGAQVKQDLSELGIQVDFAPIAFNALVNKITVTRDWETHILGFSGGLEPHNGANLWTSQGGSHLFNLAQQPGQPPLAGWVATPWEQRIDQLFVAGAQTFEESQRRQIYGEFQAIVQEQVPMVYLVNEMALMVARDRVQGLEYSGLPTWGLWNIAQLRVTEARPTGKRP</sequence>
<keyword evidence="2" id="KW-0813">Transport</keyword>
<reference evidence="5 6" key="1">
    <citation type="journal article" date="2015" name="Genome Announc.">
        <title>Draft Genome Sequence of Filamentous Marine Cyanobacterium Lyngbya confervoides Strain BDU141951.</title>
        <authorList>
            <person name="Chandrababunaidu M.M."/>
            <person name="Sen D."/>
            <person name="Tripathy S."/>
        </authorList>
    </citation>
    <scope>NUCLEOTIDE SEQUENCE [LARGE SCALE GENOMIC DNA]</scope>
    <source>
        <strain evidence="5 6">BDU141951</strain>
    </source>
</reference>
<evidence type="ECO:0000313" key="5">
    <source>
        <dbReference type="EMBL" id="MCM1983201.1"/>
    </source>
</evidence>
<organism evidence="5 6">
    <name type="scientific">Lyngbya confervoides BDU141951</name>
    <dbReference type="NCBI Taxonomy" id="1574623"/>
    <lineage>
        <taxon>Bacteria</taxon>
        <taxon>Bacillati</taxon>
        <taxon>Cyanobacteriota</taxon>
        <taxon>Cyanophyceae</taxon>
        <taxon>Oscillatoriophycideae</taxon>
        <taxon>Oscillatoriales</taxon>
        <taxon>Microcoleaceae</taxon>
        <taxon>Lyngbya</taxon>
    </lineage>
</organism>
<dbReference type="InterPro" id="IPR039424">
    <property type="entry name" value="SBP_5"/>
</dbReference>
<accession>A0ABD4T449</accession>
<comment type="similarity">
    <text evidence="1">Belongs to the bacterial solute-binding protein 5 family.</text>
</comment>
<dbReference type="GO" id="GO:0042597">
    <property type="term" value="C:periplasmic space"/>
    <property type="evidence" value="ECO:0007669"/>
    <property type="project" value="UniProtKB-ARBA"/>
</dbReference>